<evidence type="ECO:0000313" key="12">
    <source>
        <dbReference type="Proteomes" id="UP000642829"/>
    </source>
</evidence>
<comment type="caution">
    <text evidence="11">The sequence shown here is derived from an EMBL/GenBank/DDBJ whole genome shotgun (WGS) entry which is preliminary data.</text>
</comment>
<dbReference type="InterPro" id="IPR005467">
    <property type="entry name" value="His_kinase_dom"/>
</dbReference>
<keyword evidence="7" id="KW-0067">ATP-binding</keyword>
<reference evidence="11" key="1">
    <citation type="journal article" date="2014" name="Int. J. Syst. Evol. Microbiol.">
        <title>Complete genome sequence of Corynebacterium casei LMG S-19264T (=DSM 44701T), isolated from a smear-ripened cheese.</title>
        <authorList>
            <consortium name="US DOE Joint Genome Institute (JGI-PGF)"/>
            <person name="Walter F."/>
            <person name="Albersmeier A."/>
            <person name="Kalinowski J."/>
            <person name="Ruckert C."/>
        </authorList>
    </citation>
    <scope>NUCLEOTIDE SEQUENCE</scope>
    <source>
        <strain evidence="11">KCTC 12870</strain>
    </source>
</reference>
<keyword evidence="12" id="KW-1185">Reference proteome</keyword>
<dbReference type="InterPro" id="IPR000595">
    <property type="entry name" value="cNMP-bd_dom"/>
</dbReference>
<dbReference type="SUPFAM" id="SSF51206">
    <property type="entry name" value="cAMP-binding domain-like"/>
    <property type="match status" value="1"/>
</dbReference>
<evidence type="ECO:0000259" key="10">
    <source>
        <dbReference type="PROSITE" id="PS50109"/>
    </source>
</evidence>
<dbReference type="SMART" id="SM00387">
    <property type="entry name" value="HATPase_c"/>
    <property type="match status" value="1"/>
</dbReference>
<dbReference type="CDD" id="cd00038">
    <property type="entry name" value="CAP_ED"/>
    <property type="match status" value="1"/>
</dbReference>
<dbReference type="SMART" id="SM00388">
    <property type="entry name" value="HisKA"/>
    <property type="match status" value="1"/>
</dbReference>
<dbReference type="InterPro" id="IPR036890">
    <property type="entry name" value="HATPase_C_sf"/>
</dbReference>
<name>A0A8J3GD69_9BACT</name>
<evidence type="ECO:0000259" key="9">
    <source>
        <dbReference type="PROSITE" id="PS50042"/>
    </source>
</evidence>
<dbReference type="InterPro" id="IPR036097">
    <property type="entry name" value="HisK_dim/P_sf"/>
</dbReference>
<evidence type="ECO:0000256" key="2">
    <source>
        <dbReference type="ARBA" id="ARBA00012438"/>
    </source>
</evidence>
<feature type="domain" description="Histidine kinase" evidence="10">
    <location>
        <begin position="178"/>
        <end position="387"/>
    </location>
</feature>
<dbReference type="Pfam" id="PF02518">
    <property type="entry name" value="HATPase_c"/>
    <property type="match status" value="1"/>
</dbReference>
<dbReference type="EC" id="2.7.13.3" evidence="2"/>
<evidence type="ECO:0000256" key="5">
    <source>
        <dbReference type="ARBA" id="ARBA00022741"/>
    </source>
</evidence>
<feature type="domain" description="Cyclic nucleotide-binding" evidence="9">
    <location>
        <begin position="31"/>
        <end position="134"/>
    </location>
</feature>
<dbReference type="CDD" id="cd00082">
    <property type="entry name" value="HisKA"/>
    <property type="match status" value="1"/>
</dbReference>
<dbReference type="InterPro" id="IPR018490">
    <property type="entry name" value="cNMP-bd_dom_sf"/>
</dbReference>
<keyword evidence="4" id="KW-0808">Transferase</keyword>
<dbReference type="RefSeq" id="WP_189513340.1">
    <property type="nucleotide sequence ID" value="NZ_BMXG01000007.1"/>
</dbReference>
<evidence type="ECO:0000256" key="7">
    <source>
        <dbReference type="ARBA" id="ARBA00022840"/>
    </source>
</evidence>
<sequence length="392" mass="43430">MGLEFNPCGRTFAYLNSHELNDRMNLNDHPFFRNSDQESVAQLVDQADVSSYVDGEVVFLEGSPSDSLCLVLEGTVAFAAETPDNRRRIISTAKQGNFFGEIGIFTGAPRSLSAIAEGEVRIAKIYREDLLTFIKRTPGPIEQILGSIVNHLHQTTRHYLDDMLQQEKMSLVGTMVNSIIHDFKNPFTLIGLGAQMLESRHKEDAKTIKICTNIAAQVDRMVEMANELSEFSRGEQKLIFSQVSLTQLFEEFRELNEPSFVKANLQIEMDIVDLTIEAEKNKLLRVIQNLVGNAVDALGDKPDAIISLLAKSEGDHVVITITDNGNGIPEQIRNKFWTPFVTFGKSRGTGLGSAIVKSIVEAHCGTVEFETETGKGTTFTVSLPIEQPDHIA</sequence>
<protein>
    <recommendedName>
        <fullName evidence="2">histidine kinase</fullName>
        <ecNumber evidence="2">2.7.13.3</ecNumber>
    </recommendedName>
</protein>
<dbReference type="InterPro" id="IPR014710">
    <property type="entry name" value="RmlC-like_jellyroll"/>
</dbReference>
<keyword evidence="5" id="KW-0547">Nucleotide-binding</keyword>
<dbReference type="InterPro" id="IPR003594">
    <property type="entry name" value="HATPase_dom"/>
</dbReference>
<gene>
    <name evidence="11" type="ORF">GCM10007047_13880</name>
</gene>
<dbReference type="Gene3D" id="2.60.120.10">
    <property type="entry name" value="Jelly Rolls"/>
    <property type="match status" value="1"/>
</dbReference>
<dbReference type="InterPro" id="IPR003661">
    <property type="entry name" value="HisK_dim/P_dom"/>
</dbReference>
<proteinExistence type="predicted"/>
<dbReference type="SMART" id="SM00100">
    <property type="entry name" value="cNMP"/>
    <property type="match status" value="1"/>
</dbReference>
<dbReference type="Gene3D" id="1.10.287.130">
    <property type="match status" value="1"/>
</dbReference>
<dbReference type="GO" id="GO:0000155">
    <property type="term" value="F:phosphorelay sensor kinase activity"/>
    <property type="evidence" value="ECO:0007669"/>
    <property type="project" value="InterPro"/>
</dbReference>
<dbReference type="PRINTS" id="PR00344">
    <property type="entry name" value="BCTRLSENSOR"/>
</dbReference>
<evidence type="ECO:0000313" key="11">
    <source>
        <dbReference type="EMBL" id="GHB99038.1"/>
    </source>
</evidence>
<dbReference type="AlphaFoldDB" id="A0A8J3GD69"/>
<keyword evidence="6" id="KW-0418">Kinase</keyword>
<dbReference type="InterPro" id="IPR004358">
    <property type="entry name" value="Sig_transdc_His_kin-like_C"/>
</dbReference>
<dbReference type="SUPFAM" id="SSF47384">
    <property type="entry name" value="Homodimeric domain of signal transducing histidine kinase"/>
    <property type="match status" value="1"/>
</dbReference>
<evidence type="ECO:0000256" key="3">
    <source>
        <dbReference type="ARBA" id="ARBA00022553"/>
    </source>
</evidence>
<dbReference type="PANTHER" id="PTHR43065:SF10">
    <property type="entry name" value="PEROXIDE STRESS-ACTIVATED HISTIDINE KINASE MAK3"/>
    <property type="match status" value="1"/>
</dbReference>
<evidence type="ECO:0000256" key="6">
    <source>
        <dbReference type="ARBA" id="ARBA00022777"/>
    </source>
</evidence>
<comment type="catalytic activity">
    <reaction evidence="1">
        <text>ATP + protein L-histidine = ADP + protein N-phospho-L-histidine.</text>
        <dbReference type="EC" id="2.7.13.3"/>
    </reaction>
</comment>
<dbReference type="CDD" id="cd00075">
    <property type="entry name" value="HATPase"/>
    <property type="match status" value="1"/>
</dbReference>
<organism evidence="11 12">
    <name type="scientific">Cerasicoccus arenae</name>
    <dbReference type="NCBI Taxonomy" id="424488"/>
    <lineage>
        <taxon>Bacteria</taxon>
        <taxon>Pseudomonadati</taxon>
        <taxon>Verrucomicrobiota</taxon>
        <taxon>Opitutia</taxon>
        <taxon>Puniceicoccales</taxon>
        <taxon>Cerasicoccaceae</taxon>
        <taxon>Cerasicoccus</taxon>
    </lineage>
</organism>
<accession>A0A8J3GD69</accession>
<evidence type="ECO:0000256" key="4">
    <source>
        <dbReference type="ARBA" id="ARBA00022679"/>
    </source>
</evidence>
<dbReference type="EMBL" id="BMXG01000007">
    <property type="protein sequence ID" value="GHB99038.1"/>
    <property type="molecule type" value="Genomic_DNA"/>
</dbReference>
<dbReference type="PROSITE" id="PS50109">
    <property type="entry name" value="HIS_KIN"/>
    <property type="match status" value="1"/>
</dbReference>
<dbReference type="PROSITE" id="PS50042">
    <property type="entry name" value="CNMP_BINDING_3"/>
    <property type="match status" value="1"/>
</dbReference>
<dbReference type="SUPFAM" id="SSF55874">
    <property type="entry name" value="ATPase domain of HSP90 chaperone/DNA topoisomerase II/histidine kinase"/>
    <property type="match status" value="1"/>
</dbReference>
<keyword evidence="3" id="KW-0597">Phosphoprotein</keyword>
<dbReference type="Proteomes" id="UP000642829">
    <property type="component" value="Unassembled WGS sequence"/>
</dbReference>
<evidence type="ECO:0000256" key="1">
    <source>
        <dbReference type="ARBA" id="ARBA00000085"/>
    </source>
</evidence>
<evidence type="ECO:0000256" key="8">
    <source>
        <dbReference type="ARBA" id="ARBA00023012"/>
    </source>
</evidence>
<dbReference type="PANTHER" id="PTHR43065">
    <property type="entry name" value="SENSOR HISTIDINE KINASE"/>
    <property type="match status" value="1"/>
</dbReference>
<dbReference type="GO" id="GO:0005524">
    <property type="term" value="F:ATP binding"/>
    <property type="evidence" value="ECO:0007669"/>
    <property type="project" value="UniProtKB-KW"/>
</dbReference>
<reference evidence="11" key="2">
    <citation type="submission" date="2020-09" db="EMBL/GenBank/DDBJ databases">
        <authorList>
            <person name="Sun Q."/>
            <person name="Kim S."/>
        </authorList>
    </citation>
    <scope>NUCLEOTIDE SEQUENCE</scope>
    <source>
        <strain evidence="11">KCTC 12870</strain>
    </source>
</reference>
<dbReference type="Gene3D" id="3.30.565.10">
    <property type="entry name" value="Histidine kinase-like ATPase, C-terminal domain"/>
    <property type="match status" value="1"/>
</dbReference>
<dbReference type="Pfam" id="PF00027">
    <property type="entry name" value="cNMP_binding"/>
    <property type="match status" value="1"/>
</dbReference>
<keyword evidence="8" id="KW-0902">Two-component regulatory system</keyword>